<dbReference type="InterPro" id="IPR029060">
    <property type="entry name" value="PIN-like_dom_sf"/>
</dbReference>
<dbReference type="AlphaFoldDB" id="K1L2F1"/>
<proteinExistence type="predicted"/>
<dbReference type="Proteomes" id="UP000004478">
    <property type="component" value="Unassembled WGS sequence"/>
</dbReference>
<accession>K1L2F1</accession>
<dbReference type="CDD" id="cd09854">
    <property type="entry name" value="PIN_VapC-like"/>
    <property type="match status" value="1"/>
</dbReference>
<dbReference type="RefSeq" id="WP_009185432.1">
    <property type="nucleotide sequence ID" value="NZ_AMGM01000036.1"/>
</dbReference>
<dbReference type="SUPFAM" id="SSF88723">
    <property type="entry name" value="PIN domain-like"/>
    <property type="match status" value="1"/>
</dbReference>
<keyword evidence="3" id="KW-1185">Reference proteome</keyword>
<reference evidence="2 3" key="1">
    <citation type="journal article" date="2012" name="J. Bacteriol.">
        <title>Draft Genome Sequence of Cecembia lonarensis Strain LW9T, Isolated from Lonar Lake, a Haloalkaline Lake in India.</title>
        <authorList>
            <person name="Shivaji S."/>
            <person name="Ara S."/>
            <person name="Singh A."/>
            <person name="Pinnaka A.K."/>
        </authorList>
    </citation>
    <scope>NUCLEOTIDE SEQUENCE [LARGE SCALE GENOMIC DNA]</scope>
    <source>
        <strain evidence="2 3">LW9</strain>
    </source>
</reference>
<protein>
    <submittedName>
        <fullName evidence="2">Putative nucleic acid-binding protein with PIN domain</fullName>
    </submittedName>
</protein>
<evidence type="ECO:0000313" key="3">
    <source>
        <dbReference type="Proteomes" id="UP000004478"/>
    </source>
</evidence>
<evidence type="ECO:0000259" key="1">
    <source>
        <dbReference type="Pfam" id="PF13470"/>
    </source>
</evidence>
<sequence>METKLFFDVNVLLDFFLQRKSNSEDFNQLYTLIDDGKIEAFITLSTLQTCIYFLEQAKGRDVTIKILEVILDNFNFLEGGRKHVIQAMQSNKNDLEDAIHYFICLDHELDGIITSDKNFLKLNSTVLPILTPSQFLKKLS</sequence>
<dbReference type="Pfam" id="PF13470">
    <property type="entry name" value="PIN_3"/>
    <property type="match status" value="1"/>
</dbReference>
<dbReference type="Gene3D" id="3.40.50.1010">
    <property type="entry name" value="5'-nuclease"/>
    <property type="match status" value="1"/>
</dbReference>
<organism evidence="2 3">
    <name type="scientific">Cecembia lonarensis (strain CCUG 58316 / KCTC 22772 / LW9)</name>
    <dbReference type="NCBI Taxonomy" id="1225176"/>
    <lineage>
        <taxon>Bacteria</taxon>
        <taxon>Pseudomonadati</taxon>
        <taxon>Bacteroidota</taxon>
        <taxon>Cytophagia</taxon>
        <taxon>Cytophagales</taxon>
        <taxon>Cyclobacteriaceae</taxon>
        <taxon>Cecembia</taxon>
    </lineage>
</organism>
<gene>
    <name evidence="2" type="ORF">B879_02407</name>
</gene>
<feature type="domain" description="PIN" evidence="1">
    <location>
        <begin position="5"/>
        <end position="117"/>
    </location>
</feature>
<dbReference type="OrthoDB" id="1148871at2"/>
<dbReference type="InterPro" id="IPR002716">
    <property type="entry name" value="PIN_dom"/>
</dbReference>
<comment type="caution">
    <text evidence="2">The sequence shown here is derived from an EMBL/GenBank/DDBJ whole genome shotgun (WGS) entry which is preliminary data.</text>
</comment>
<name>K1L2F1_CECL9</name>
<evidence type="ECO:0000313" key="2">
    <source>
        <dbReference type="EMBL" id="EKB48991.1"/>
    </source>
</evidence>
<dbReference type="EMBL" id="AMGM01000036">
    <property type="protein sequence ID" value="EKB48991.1"/>
    <property type="molecule type" value="Genomic_DNA"/>
</dbReference>